<dbReference type="InterPro" id="IPR029016">
    <property type="entry name" value="GAF-like_dom_sf"/>
</dbReference>
<comment type="catalytic activity">
    <reaction evidence="1">
        <text>ATP + protein L-histidine = ADP + protein N-phospho-L-histidine.</text>
        <dbReference type="EC" id="2.7.13.3"/>
    </reaction>
</comment>
<dbReference type="Pfam" id="PF00072">
    <property type="entry name" value="Response_reg"/>
    <property type="match status" value="1"/>
</dbReference>
<dbReference type="InterPro" id="IPR003018">
    <property type="entry name" value="GAF"/>
</dbReference>
<feature type="compositionally biased region" description="Polar residues" evidence="7">
    <location>
        <begin position="1016"/>
        <end position="1047"/>
    </location>
</feature>
<keyword evidence="5" id="KW-0418">Kinase</keyword>
<dbReference type="RefSeq" id="XP_064711602.1">
    <property type="nucleotide sequence ID" value="XM_064843742.1"/>
</dbReference>
<dbReference type="AlphaFoldDB" id="A0AAV9NTP1"/>
<dbReference type="Pfam" id="PF01590">
    <property type="entry name" value="GAF"/>
    <property type="match status" value="1"/>
</dbReference>
<dbReference type="Gene3D" id="3.30.450.40">
    <property type="match status" value="1"/>
</dbReference>
<dbReference type="EMBL" id="JAVRRD010000001">
    <property type="protein sequence ID" value="KAK5064278.1"/>
    <property type="molecule type" value="Genomic_DNA"/>
</dbReference>
<dbReference type="FunFam" id="3.30.450.40:FF:000083">
    <property type="entry name" value="Sensor histidine kinase/response regulator, putative (AFU_orthologue AFUA_4G00660)"/>
    <property type="match status" value="1"/>
</dbReference>
<dbReference type="Proteomes" id="UP001358417">
    <property type="component" value="Unassembled WGS sequence"/>
</dbReference>
<dbReference type="GO" id="GO:0009927">
    <property type="term" value="F:histidine phosphotransfer kinase activity"/>
    <property type="evidence" value="ECO:0007669"/>
    <property type="project" value="TreeGrafter"/>
</dbReference>
<dbReference type="GO" id="GO:0000155">
    <property type="term" value="F:phosphorelay sensor kinase activity"/>
    <property type="evidence" value="ECO:0007669"/>
    <property type="project" value="InterPro"/>
</dbReference>
<dbReference type="PRINTS" id="PR00344">
    <property type="entry name" value="BCTRLSENSOR"/>
</dbReference>
<evidence type="ECO:0000259" key="9">
    <source>
        <dbReference type="PROSITE" id="PS50110"/>
    </source>
</evidence>
<proteinExistence type="predicted"/>
<evidence type="ECO:0000256" key="1">
    <source>
        <dbReference type="ARBA" id="ARBA00000085"/>
    </source>
</evidence>
<dbReference type="Gene3D" id="3.30.565.10">
    <property type="entry name" value="Histidine kinase-like ATPase, C-terminal domain"/>
    <property type="match status" value="1"/>
</dbReference>
<dbReference type="PROSITE" id="PS50110">
    <property type="entry name" value="RESPONSE_REGULATORY"/>
    <property type="match status" value="1"/>
</dbReference>
<gene>
    <name evidence="10" type="ORF">LTR84_000111</name>
</gene>
<dbReference type="InterPro" id="IPR004358">
    <property type="entry name" value="Sig_transdc_His_kin-like_C"/>
</dbReference>
<dbReference type="SUPFAM" id="SSF47384">
    <property type="entry name" value="Homodimeric domain of signal transducing histidine kinase"/>
    <property type="match status" value="1"/>
</dbReference>
<dbReference type="PANTHER" id="PTHR43047">
    <property type="entry name" value="TWO-COMPONENT HISTIDINE PROTEIN KINASE"/>
    <property type="match status" value="1"/>
</dbReference>
<sequence>MAPITQALPRLEQGIDITVDNPNATISFVPKSSNDSALTAFAQLGALRLNTSRALISLIDSTSQHVLAESTQSLSSQSDDRHDLGDGLWLGSVMIPRKQGICEVVLTCDPIRSATNSEEDISRIKHNQELVIIPDLRDDSRYCTRRYVTDGPQLRFFAGAPLRSVDGTIIGAFCVLDNKPRQDLTELSKSFMLDMSQTIMTHLENVRVQAEFQRRDRLVIGLESFVRGLSSMPRSQDDVPTTTAAIDGTRSQRVPVNAESLHLISRGSDTSSTRSLSMWEMALPSGCKTMFSRASNIIREAGGYDGTAFFYISSVSSTGKSSRRQYQASNAGSHRSRHCSSSSTASDRSRSALPTTTPDAESSSEDLSGNEETNLDGLSPILGFSLSKTDEQTRISDQMRFPRFRLRDLQKLMGTQPRGRVYILDRSGNTFPGDTSSSGEGPDPSVQPINSTTPGLHGSGRSKQRASQVNSLLKIHPQARTFVCLPLWDHNRERWFAFCVCWIIEPKRDPALDGDLHFLRIFCNNITNALSHLDTLDADEAKTSFVASISHELRSPLHGVLGAANFLYDSKLNRFQLEMVDSITSSGRTLLDTLEHVMDFTKINSFTNTKTNFSVKANAENNKVSSALSKDDISRSSLTTSVDLCQLIEEVVEAVFTGFSYQHSFLQSDDATPIGLPIQKSQPQGLAHSRRSVYQRGRVRLALDFQSINGINNVEIQPGAWRRIVMNLVGNALKYTDEGLITVSLQVSDFNDEKLESDEKGHDTVSIILTVNDSGIGMSNEFLQNKLFKPFSQEDSLSSGTGLGLSIVDQIVKSLGGYVDVTSTRGLGTNMTVCVNTRRGKHHPTDVDEQHPQALSKSLANVRVAILEDTASKASKDNPESLLTAEGEFSRILLSDLKRWYGVESTVESSWSPDAADLIICLEPSFGLIQSVRSQAQAQASIVPPMLIISHDALEMAALRDDARIQNKDFVVEITHQPLGPRKLSKVLHRCLERSSLLSSRSSQQAGGTIEPVPTPASTPESLPFQDISTGTPRTLTPISIASTPETPQEVVVSPPINDSVLCVDDNPLNLKLLTTFIKNKGFTPVQASNGQEAVDIFKAANGAFKCVLMDVSMPVLDGMTATYLLRKYEANHSLRRVPVVALTGLASATARNEALESGMDHFLTKPFCFVKLTEIITGLPPTPGAV</sequence>
<dbReference type="SUPFAM" id="SSF55874">
    <property type="entry name" value="ATPase domain of HSP90 chaperone/DNA topoisomerase II/histidine kinase"/>
    <property type="match status" value="1"/>
</dbReference>
<evidence type="ECO:0000256" key="5">
    <source>
        <dbReference type="ARBA" id="ARBA00022777"/>
    </source>
</evidence>
<feature type="domain" description="Histidine kinase" evidence="8">
    <location>
        <begin position="548"/>
        <end position="839"/>
    </location>
</feature>
<evidence type="ECO:0000256" key="3">
    <source>
        <dbReference type="ARBA" id="ARBA00022553"/>
    </source>
</evidence>
<keyword evidence="3 6" id="KW-0597">Phosphoprotein</keyword>
<feature type="region of interest" description="Disordered" evidence="7">
    <location>
        <begin position="998"/>
        <end position="1047"/>
    </location>
</feature>
<dbReference type="SMART" id="SM00387">
    <property type="entry name" value="HATPase_c"/>
    <property type="match status" value="1"/>
</dbReference>
<dbReference type="InterPro" id="IPR011006">
    <property type="entry name" value="CheY-like_superfamily"/>
</dbReference>
<name>A0AAV9NTP1_9EURO</name>
<feature type="domain" description="Response regulatory" evidence="9">
    <location>
        <begin position="1060"/>
        <end position="1181"/>
    </location>
</feature>
<feature type="region of interest" description="Disordered" evidence="7">
    <location>
        <begin position="417"/>
        <end position="469"/>
    </location>
</feature>
<dbReference type="GO" id="GO:0005886">
    <property type="term" value="C:plasma membrane"/>
    <property type="evidence" value="ECO:0007669"/>
    <property type="project" value="TreeGrafter"/>
</dbReference>
<dbReference type="InterPro" id="IPR003661">
    <property type="entry name" value="HisK_dim/P_dom"/>
</dbReference>
<evidence type="ECO:0000313" key="10">
    <source>
        <dbReference type="EMBL" id="KAK5064278.1"/>
    </source>
</evidence>
<organism evidence="10 11">
    <name type="scientific">Exophiala bonariae</name>
    <dbReference type="NCBI Taxonomy" id="1690606"/>
    <lineage>
        <taxon>Eukaryota</taxon>
        <taxon>Fungi</taxon>
        <taxon>Dikarya</taxon>
        <taxon>Ascomycota</taxon>
        <taxon>Pezizomycotina</taxon>
        <taxon>Eurotiomycetes</taxon>
        <taxon>Chaetothyriomycetidae</taxon>
        <taxon>Chaetothyriales</taxon>
        <taxon>Herpotrichiellaceae</taxon>
        <taxon>Exophiala</taxon>
    </lineage>
</organism>
<dbReference type="PANTHER" id="PTHR43047:SF72">
    <property type="entry name" value="OSMOSENSING HISTIDINE PROTEIN KINASE SLN1"/>
    <property type="match status" value="1"/>
</dbReference>
<reference evidence="10 11" key="1">
    <citation type="submission" date="2023-08" db="EMBL/GenBank/DDBJ databases">
        <title>Black Yeasts Isolated from many extreme environments.</title>
        <authorList>
            <person name="Coleine C."/>
            <person name="Stajich J.E."/>
            <person name="Selbmann L."/>
        </authorList>
    </citation>
    <scope>NUCLEOTIDE SEQUENCE [LARGE SCALE GENOMIC DNA]</scope>
    <source>
        <strain evidence="10 11">CCFEE 5792</strain>
    </source>
</reference>
<evidence type="ECO:0000313" key="11">
    <source>
        <dbReference type="Proteomes" id="UP001358417"/>
    </source>
</evidence>
<feature type="region of interest" description="Disordered" evidence="7">
    <location>
        <begin position="321"/>
        <end position="381"/>
    </location>
</feature>
<protein>
    <recommendedName>
        <fullName evidence="2">histidine kinase</fullName>
        <ecNumber evidence="2">2.7.13.3</ecNumber>
    </recommendedName>
</protein>
<accession>A0AAV9NTP1</accession>
<dbReference type="InterPro" id="IPR036890">
    <property type="entry name" value="HATPase_C_sf"/>
</dbReference>
<dbReference type="InterPro" id="IPR003594">
    <property type="entry name" value="HATPase_dom"/>
</dbReference>
<dbReference type="PROSITE" id="PS50109">
    <property type="entry name" value="HIS_KIN"/>
    <property type="match status" value="1"/>
</dbReference>
<evidence type="ECO:0000256" key="4">
    <source>
        <dbReference type="ARBA" id="ARBA00022679"/>
    </source>
</evidence>
<evidence type="ECO:0000259" key="8">
    <source>
        <dbReference type="PROSITE" id="PS50109"/>
    </source>
</evidence>
<feature type="compositionally biased region" description="Polar residues" evidence="7">
    <location>
        <begin position="427"/>
        <end position="439"/>
    </location>
</feature>
<dbReference type="SUPFAM" id="SSF55781">
    <property type="entry name" value="GAF domain-like"/>
    <property type="match status" value="1"/>
</dbReference>
<dbReference type="Pfam" id="PF02518">
    <property type="entry name" value="HATPase_c"/>
    <property type="match status" value="1"/>
</dbReference>
<feature type="compositionally biased region" description="Polar residues" evidence="7">
    <location>
        <begin position="352"/>
        <end position="372"/>
    </location>
</feature>
<dbReference type="Gene3D" id="1.10.287.130">
    <property type="match status" value="1"/>
</dbReference>
<comment type="caution">
    <text evidence="10">The sequence shown here is derived from an EMBL/GenBank/DDBJ whole genome shotgun (WGS) entry which is preliminary data.</text>
</comment>
<feature type="modified residue" description="4-aspartylphosphate" evidence="6">
    <location>
        <position position="1111"/>
    </location>
</feature>
<dbReference type="Gene3D" id="3.40.50.2300">
    <property type="match status" value="1"/>
</dbReference>
<dbReference type="CDD" id="cd17546">
    <property type="entry name" value="REC_hyHK_CKI1_RcsC-like"/>
    <property type="match status" value="1"/>
</dbReference>
<evidence type="ECO:0000256" key="2">
    <source>
        <dbReference type="ARBA" id="ARBA00012438"/>
    </source>
</evidence>
<evidence type="ECO:0000256" key="7">
    <source>
        <dbReference type="SAM" id="MobiDB-lite"/>
    </source>
</evidence>
<evidence type="ECO:0000256" key="6">
    <source>
        <dbReference type="PROSITE-ProRule" id="PRU00169"/>
    </source>
</evidence>
<dbReference type="GeneID" id="89968333"/>
<dbReference type="InterPro" id="IPR001789">
    <property type="entry name" value="Sig_transdc_resp-reg_receiver"/>
</dbReference>
<keyword evidence="11" id="KW-1185">Reference proteome</keyword>
<dbReference type="SMART" id="SM00388">
    <property type="entry name" value="HisKA"/>
    <property type="match status" value="1"/>
</dbReference>
<dbReference type="SUPFAM" id="SSF52172">
    <property type="entry name" value="CheY-like"/>
    <property type="match status" value="1"/>
</dbReference>
<dbReference type="SMART" id="SM00448">
    <property type="entry name" value="REC"/>
    <property type="match status" value="1"/>
</dbReference>
<dbReference type="InterPro" id="IPR036097">
    <property type="entry name" value="HisK_dim/P_sf"/>
</dbReference>
<dbReference type="CDD" id="cd00082">
    <property type="entry name" value="HisKA"/>
    <property type="match status" value="1"/>
</dbReference>
<dbReference type="EC" id="2.7.13.3" evidence="2"/>
<keyword evidence="4" id="KW-0808">Transferase</keyword>
<dbReference type="InterPro" id="IPR005467">
    <property type="entry name" value="His_kinase_dom"/>
</dbReference>
<dbReference type="Pfam" id="PF00512">
    <property type="entry name" value="HisKA"/>
    <property type="match status" value="1"/>
</dbReference>